<dbReference type="InterPro" id="IPR042222">
    <property type="entry name" value="Dynein_2_N"/>
</dbReference>
<keyword evidence="13" id="KW-0969">Cilium</keyword>
<dbReference type="InterPro" id="IPR013602">
    <property type="entry name" value="Dynein_heavy_linker"/>
</dbReference>
<dbReference type="Gene3D" id="6.10.140.1060">
    <property type="match status" value="1"/>
</dbReference>
<dbReference type="Gene3D" id="3.40.50.300">
    <property type="entry name" value="P-loop containing nucleotide triphosphate hydrolases"/>
    <property type="match status" value="5"/>
</dbReference>
<keyword evidence="8" id="KW-0547">Nucleotide-binding</keyword>
<dbReference type="FunFam" id="3.20.180.20:FF:000003">
    <property type="entry name" value="Dynein heavy chain 12, axonemal"/>
    <property type="match status" value="1"/>
</dbReference>
<evidence type="ECO:0000256" key="10">
    <source>
        <dbReference type="ARBA" id="ARBA00022846"/>
    </source>
</evidence>
<sequence length="3891" mass="445754">MHNTSSKPNRFLMPIPSIEKVKLEISEKEKDPALQKILNFSMEKERKAKLDRLSIKRAKIAYRIAQLELAGKPPPSPPPPLPPFMMSEELKLAKNYKVLKSYVESSVIPPIQDTWLQNILEMIPKKLKTGKEEGLNQVLNEVRENFLESLKKSLARQTLKKPDLPQLANDDLVAPPEEPRNINFSKPWHAEYVKHRKELVSRLMILYPHMQKILDICQRFFGSIRLTDVHNYRELGAIDFENLKSAVLQEVADNTEYLTHKWQPKIFQLFSEKRAVPQLKSDALESFYNCVSTVLSIQLKHFLEKNLQEWVDLFDEDHTERLPVLKMYLTYEDQKVQFYPSFEDLEELILFIGNQITNSLQQVPTLKSVLNPNAGTSFVDAKLPEFVLDKARAKLRAAVRHYFDVPFQFFTKVFSEPYSFLLDGTEAKSVDDFLHGDKSFHEYKVYTAKLHNLGTEVMTLPNTEYFDLIRLDCEDVKVGLAKECRRLANALLERVVADFKRTNDEICSGFEEMRDRCRATPQNSEELIAMIQYMEEARCQGMVRMEGRIQWSREYLDYLLDVYHFKPEDIAQNSAVLTWRARIQPEFDANDKLQERMRAVGEAAVIARREKLTTELNRLRNRVDEFNDYGEMDSEMQAQYVQDVRAVLKRLMDAENERAWINKEEDLYKLQVTNYPDIEEIRSLAEPFQRLFNTVVRYSKSERRWLHGEFDKLNAEAIEAEVEEYWREMLKLHKLFTARVKKMRMELDERRRNRKKRKRADEAKAAAAAAAGGTVEGAVPGEEAQAGVETAAHEKDIEEDVKPPAALDIIKNMQNQLKHFKEIVPIIAILCNPGIRQRHWDQMSQIAGIDLTPDSGTSLAKMLQLNLDPYMDNFAEISGGASKEYTLETNMKKMREDWADVMFCLTPYRETGISILASVDDIQQMLDDQIVKTQTMRGSPFIRPFEAEIKVWEDRLLYIQETLDEWLKMQAQWLYLEPIFSSEDIMQQMPEEGRLFQVVDRNWKDVMRNTVKDPSVLKATSFPGIRDRLKDSNALLDKINKGLNAYLEKKRLFFARFFFLSNDEMLEILSETKDPLRVQPHLKKCFEGIAKLEFDARLDIKAMFSSEGEKVALSQVICTSDARGAVEKWLLQVQDVMLLSVRDVVAAAREAYERENREDWVCSWPGQVVLCVSQVFWTLEVHEFLEYGSEGLKNYSQKLDRQMGEIVRLVRGKLNAQQRITLGALVVIDVHARDVVSDMIKLEVTSENDFNWLSQLRYYWEDENVKVRLTNATVNYAYEYLGNSPRLVITPLTDRCYRTLIGAFHLNLNGAPEGPAGTGKTETTKDLAKALAVQCVVFNCSDGLDYIAMGKFFKGLASTGAWACFDEFNRIEMEVLSVVAQQILCIIRAIQAHLDVFVFEGTELNLNPNCYVCITMNPGYAGRSELPDNLKVLFRPVAMMVPDYAMIGEISLYSYGFMEARSLSVKIVTTYRLCSEQLSSQSHYDYGMRAVKAVLSAAGNLKLKLPDEDENIILLRSILDVNLPKFLSHDIPLFRGIISDLFPGIVLPQADYSIFLAEVEKVCKQQNLQAVDFFTEKLIQTYEMMIVRHGFMLVGEPFGGKTSVLHTLAEVMTRLHDAGHEEYERVLYKTINPKSITMGQLFGEFDPVSHEWTDGVTANTFREFASNDTPDRKWVIFDGPVDTLWIESMNTVLDDNKKLCLMSGEIIQMSRVMSLIFETMDLSQASPATVSRCGMIYMEPLSLGWRPLARSWMNRLPNSLLAGDGRGLIEAMLEWFIDPSLEFMKANCRSMVPTRQGNLVHSCLSFVDMLMEKPANQEDASENRYLRLWLCTAFVFGVIWGLGGCLDSAGRQKFDQFLRALLAGQNESYPVPKELGSRIEFPFPESGLVYDYFYEYKSRGSWKHWNERNKNLDTSGARNIREIIIPTMDTSRYKYLMQICLKHRRPLMFVGPTGTGKSAYVQEKLMRELNHDEFVAYFVNFSAQTSANQTQMIMMSKIDRRRKGVYGPPVGKTAIFFVDDLNMPAKEEYGAQPPIELLRMLIDHGYWYDLKDTTKLLLQDIQLLTAMGPPGGGRNDVTQRFMRHFRLVSMTQFNDETMTRIFSALMLTYMRSQEFSSEYIAVGQTIVASTLEVYKAAMLNLLPTPAKSHYLFNLRDFSRVILGICLIKKDRVEDKKTFSRLWTHEVMRVFYDRLTDDPDRAWLFAFIKNCLANNFKEKVDFLFSHLAKREGEKIEEEHLRSLLFGDYMEPDCLPEDRAYEEIKDISSVYPVVEQCLEEYNQGNKKKMPLVIFRYVVEHLSRICRILRVPSGNALLVGVGGSGRQSLTRLAAAMAGYSICQPEISKNYGKTEWREDLKSLLKRAGGEGKPTVFLMTDTQIKDESFLEDVDNLLNSGEVPNLYSSEEKAEVMDMVQSAQEASGAAKTADLSPLALYAVFVNRCRENLHVVMAFSPIGEAFRNRLRQFPALINCCTIDWFQPWPEDALERVAHKALEHLDMDDTVREVTVQLFKYFHTSITPLAEKFARHLGRKTYVTPTSYLELIDSFRRLLNKKQDETMRARMRYVNGLDKLAFASEQVADMQVKLEELQPQLVEASLENEKLLTVIATESVAVEEQRVRVKAEEEIVNQKADASKALSEECRADLAEAQPALEAALCALDTLKPADITIVKSMQNPPPGVKLVMEAVCVMRDIKPDKVNDPSGSGKKINDYWGPSKRLLGEMNFMNSLREYDKDNINPAIMQRIRKDFMVNPEFDPAKVARASSAAEGLCKWIMAMEQYDRVAKIVAPKRAKLAEAEAELAENMACLKKTQAALTQVEEKLENLQMQLQATQDEKQRLEDEVMLCATKLDRAKKLIGGLGGEKDRWGLAAERLQQIYDNLTGDILVSAGVIAYLGPFTSVYREQCVNDWVALCLKFNIACSQHFSLTQCLGDPVKIQQWNINGLPRDAFSIDNSVIVANSRRWPLMIDPQGQANKWIKNMEKEAGVTVVKLTDADFMRNLENGIQFGTPILLENVGEDLDPSLEPLLLKQTFKQGGVEVIRLGENVIEYSPDFRLYITTKLRNPHYLPEVAVKVSLLNFMITLEGLEDQLLGIVVAKEKPELEEARQELIVTTANNRRMLKETEDRILVTLSESEGNILENESAIEILDSSKQISDDIQKKQKVAEETHKKIDSTRMDYAPIAKHSAVLFFSITDLPNIDPMYQYSLTWFVNLYINSIHDSNKSKILDRRIRYLKDHFEYNLYVNVCRSLFESHRLLFSMLMCVRLVEARGELEMSEFLFFLTGGIGLENKLANPAPNWLSDKSWDEICRLSSLKSFDGFRDHFSTHLPDWKRYYDSKDPHETPLPAPWDKIDVFRTLMVLRCIRPDKVVPGVLNYVREKLGRKFVEPPPFDLTRTYQDSSCVTPLLFILSPGADPTMALLKFATDKGFGGARFQSISLGQGQGPIAARMIAQGKQDGSWVLLQNCHLAVSWMPALEKICEELTTENTNPTFRLWLTSYPSPKFPVTVLQNGVKMTNEPPTGLRQNLLQSYLNDPISDPEFFEGCPGKQDTFEKLLYGLCFFHALVQERRKFGALGWNIPYGFNESDLRISVRQLQMFVNEYSKVPYDAIQYMTGECNYGGRVTDERDRRCLMTILCDFLCPTIVTDARYKFSPSGLYYAPGKMEYTEYLEFIKALPAIQSPEVFGMHENVDITRELSETRLLCESILLTVGQSSSGTGGSSDAELDSIATDILGKIPSPFDIEEAYRRYPTKYEESMNTVLVQELERFNNLTRIITTTLSDLKKAIKGLVIMSESLESLAAALTVNKVPTIWAGKSYPSLKPLGSYINDLLERLKFFERWYEEDKPATYWISGFFFTQAFLTGVLQNYARRSRIPIDLLTFDFDVSFSLL</sequence>
<feature type="compositionally biased region" description="Low complexity" evidence="19">
    <location>
        <begin position="765"/>
        <end position="779"/>
    </location>
</feature>
<gene>
    <name evidence="21" type="ORF">FBUS_05621</name>
</gene>
<dbReference type="Gene3D" id="1.10.287.2620">
    <property type="match status" value="1"/>
</dbReference>
<dbReference type="InterPro" id="IPR003593">
    <property type="entry name" value="AAA+_ATPase"/>
</dbReference>
<dbReference type="Pfam" id="PF12777">
    <property type="entry name" value="MT"/>
    <property type="match status" value="1"/>
</dbReference>
<keyword evidence="7" id="KW-0677">Repeat</keyword>
<dbReference type="GO" id="GO:0008569">
    <property type="term" value="F:minus-end-directed microtubule motor activity"/>
    <property type="evidence" value="ECO:0007669"/>
    <property type="project" value="InterPro"/>
</dbReference>
<evidence type="ECO:0000256" key="1">
    <source>
        <dbReference type="ARBA" id="ARBA00004230"/>
    </source>
</evidence>
<dbReference type="InterPro" id="IPR042219">
    <property type="entry name" value="AAA_lid_11_sf"/>
</dbReference>
<dbReference type="FunFam" id="1.20.1270.280:FF:000001">
    <property type="entry name" value="dynein heavy chain 7, axonemal"/>
    <property type="match status" value="1"/>
</dbReference>
<dbReference type="InterPro" id="IPR041466">
    <property type="entry name" value="Dynein_AAA5_ext"/>
</dbReference>
<feature type="region of interest" description="Disordered" evidence="19">
    <location>
        <begin position="747"/>
        <end position="779"/>
    </location>
</feature>
<dbReference type="Gene3D" id="1.20.140.100">
    <property type="entry name" value="Dynein heavy chain, N-terminal domain 2"/>
    <property type="match status" value="1"/>
</dbReference>
<dbReference type="FunFam" id="3.40.50.300:FF:001328">
    <property type="entry name" value="Dynein heavy chain 6, axonemal"/>
    <property type="match status" value="1"/>
</dbReference>
<comment type="subunit">
    <text evidence="4">Consists of at least two heavy chains and a number of intermediate and light chains.</text>
</comment>
<dbReference type="FunFam" id="3.40.50.300:FF:000362">
    <property type="entry name" value="Dynein, axonemal, heavy chain 6"/>
    <property type="match status" value="1"/>
</dbReference>
<dbReference type="Gene3D" id="1.20.920.30">
    <property type="match status" value="1"/>
</dbReference>
<dbReference type="Gene3D" id="1.10.8.710">
    <property type="match status" value="1"/>
</dbReference>
<keyword evidence="14" id="KW-0505">Motor protein</keyword>
<reference evidence="21" key="1">
    <citation type="submission" date="2019-05" db="EMBL/GenBank/DDBJ databases">
        <title>Annotation for the trematode Fasciolopsis buski.</title>
        <authorList>
            <person name="Choi Y.-J."/>
        </authorList>
    </citation>
    <scope>NUCLEOTIDE SEQUENCE</scope>
    <source>
        <strain evidence="21">HT</strain>
        <tissue evidence="21">Whole worm</tissue>
    </source>
</reference>
<evidence type="ECO:0000256" key="15">
    <source>
        <dbReference type="ARBA" id="ARBA00023212"/>
    </source>
</evidence>
<evidence type="ECO:0000256" key="2">
    <source>
        <dbReference type="ARBA" id="ARBA00004430"/>
    </source>
</evidence>
<dbReference type="Pfam" id="PF18198">
    <property type="entry name" value="AAA_lid_11"/>
    <property type="match status" value="1"/>
</dbReference>
<dbReference type="Gene3D" id="1.20.920.20">
    <property type="match status" value="1"/>
</dbReference>
<dbReference type="FunFam" id="1.10.8.1220:FF:000001">
    <property type="entry name" value="Dynein axonemal heavy chain 5"/>
    <property type="match status" value="1"/>
</dbReference>
<keyword evidence="10" id="KW-0282">Flagellum</keyword>
<dbReference type="FunFam" id="3.40.50.300:FF:000223">
    <property type="entry name" value="Dynein heavy chain 3, axonemal"/>
    <property type="match status" value="1"/>
</dbReference>
<dbReference type="InterPro" id="IPR026983">
    <property type="entry name" value="DHC"/>
</dbReference>
<dbReference type="PANTHER" id="PTHR22878:SF70">
    <property type="entry name" value="DYNEIN HEAVY CHAIN 2, AXONEMAL"/>
    <property type="match status" value="1"/>
</dbReference>
<dbReference type="OrthoDB" id="5593012at2759"/>
<keyword evidence="16" id="KW-0966">Cell projection</keyword>
<dbReference type="FunFam" id="1.20.58.1120:FF:000005">
    <property type="entry name" value="Dynein, axonemal, heavy chain 12"/>
    <property type="match status" value="1"/>
</dbReference>
<keyword evidence="11" id="KW-0243">Dynein</keyword>
<dbReference type="InterPro" id="IPR024743">
    <property type="entry name" value="Dynein_HC_stalk"/>
</dbReference>
<dbReference type="FunFam" id="1.10.8.720:FF:000001">
    <property type="entry name" value="dynein heavy chain 7, axonemal"/>
    <property type="match status" value="1"/>
</dbReference>
<evidence type="ECO:0000256" key="11">
    <source>
        <dbReference type="ARBA" id="ARBA00023017"/>
    </source>
</evidence>
<evidence type="ECO:0000256" key="9">
    <source>
        <dbReference type="ARBA" id="ARBA00022840"/>
    </source>
</evidence>
<dbReference type="Gene3D" id="1.20.1270.280">
    <property type="match status" value="1"/>
</dbReference>
<dbReference type="GO" id="GO:0003341">
    <property type="term" value="P:cilium movement"/>
    <property type="evidence" value="ECO:0007669"/>
    <property type="project" value="UniProtKB-ARBA"/>
</dbReference>
<organism evidence="21 22">
    <name type="scientific">Fasciolopsis buskii</name>
    <dbReference type="NCBI Taxonomy" id="27845"/>
    <lineage>
        <taxon>Eukaryota</taxon>
        <taxon>Metazoa</taxon>
        <taxon>Spiralia</taxon>
        <taxon>Lophotrochozoa</taxon>
        <taxon>Platyhelminthes</taxon>
        <taxon>Trematoda</taxon>
        <taxon>Digenea</taxon>
        <taxon>Plagiorchiida</taxon>
        <taxon>Echinostomata</taxon>
        <taxon>Echinostomatoidea</taxon>
        <taxon>Fasciolidae</taxon>
        <taxon>Fasciolopsis</taxon>
    </lineage>
</organism>
<dbReference type="Pfam" id="PF12775">
    <property type="entry name" value="AAA_7"/>
    <property type="match status" value="1"/>
</dbReference>
<evidence type="ECO:0000256" key="8">
    <source>
        <dbReference type="ARBA" id="ARBA00022741"/>
    </source>
</evidence>
<feature type="domain" description="AAA+ ATPase" evidence="20">
    <location>
        <begin position="1306"/>
        <end position="1409"/>
    </location>
</feature>
<keyword evidence="22" id="KW-1185">Reference proteome</keyword>
<keyword evidence="15" id="KW-0206">Cytoskeleton</keyword>
<evidence type="ECO:0000313" key="22">
    <source>
        <dbReference type="Proteomes" id="UP000728185"/>
    </source>
</evidence>
<evidence type="ECO:0000256" key="16">
    <source>
        <dbReference type="ARBA" id="ARBA00023273"/>
    </source>
</evidence>
<dbReference type="SUPFAM" id="SSF52540">
    <property type="entry name" value="P-loop containing nucleoside triphosphate hydrolases"/>
    <property type="match status" value="4"/>
</dbReference>
<feature type="domain" description="AAA+ ATPase" evidence="20">
    <location>
        <begin position="1587"/>
        <end position="1742"/>
    </location>
</feature>
<comment type="function">
    <text evidence="17">Force generating protein of respiratory cilia. Produces force towards the minus ends of microtubules. Dynein has ATPase activity; the force-producing power stroke is thought to occur on release of ADP. Involved in sperm motility; implicated in sperm flagellar assembly.</text>
</comment>
<dbReference type="Proteomes" id="UP000728185">
    <property type="component" value="Unassembled WGS sequence"/>
</dbReference>
<dbReference type="FunFam" id="1.20.920.20:FF:000006">
    <property type="entry name" value="Dynein, axonemal, heavy chain 6"/>
    <property type="match status" value="1"/>
</dbReference>
<dbReference type="FunFam" id="1.10.8.710:FF:000004">
    <property type="entry name" value="Dynein axonemal heavy chain 6"/>
    <property type="match status" value="1"/>
</dbReference>
<evidence type="ECO:0000256" key="19">
    <source>
        <dbReference type="SAM" id="MobiDB-lite"/>
    </source>
</evidence>
<dbReference type="GO" id="GO:0051959">
    <property type="term" value="F:dynein light intermediate chain binding"/>
    <property type="evidence" value="ECO:0007669"/>
    <property type="project" value="InterPro"/>
</dbReference>
<dbReference type="GO" id="GO:0005858">
    <property type="term" value="C:axonemal dynein complex"/>
    <property type="evidence" value="ECO:0007669"/>
    <property type="project" value="UniProtKB-ARBA"/>
</dbReference>
<dbReference type="InterPro" id="IPR041658">
    <property type="entry name" value="AAA_lid_11"/>
</dbReference>
<evidence type="ECO:0000256" key="6">
    <source>
        <dbReference type="ARBA" id="ARBA00022701"/>
    </source>
</evidence>
<evidence type="ECO:0000256" key="14">
    <source>
        <dbReference type="ARBA" id="ARBA00023175"/>
    </source>
</evidence>
<feature type="coiled-coil region" evidence="18">
    <location>
        <begin position="2807"/>
        <end position="2848"/>
    </location>
</feature>
<dbReference type="Pfam" id="PF12774">
    <property type="entry name" value="AAA_6"/>
    <property type="match status" value="1"/>
</dbReference>
<evidence type="ECO:0000256" key="3">
    <source>
        <dbReference type="ARBA" id="ARBA00008887"/>
    </source>
</evidence>
<dbReference type="Pfam" id="PF03028">
    <property type="entry name" value="Dynein_heavy"/>
    <property type="match status" value="1"/>
</dbReference>
<dbReference type="InterPro" id="IPR035699">
    <property type="entry name" value="AAA_6"/>
</dbReference>
<dbReference type="Pfam" id="PF12781">
    <property type="entry name" value="AAA_9"/>
    <property type="match status" value="1"/>
</dbReference>
<proteinExistence type="inferred from homology"/>
<evidence type="ECO:0000256" key="5">
    <source>
        <dbReference type="ARBA" id="ARBA00022490"/>
    </source>
</evidence>
<dbReference type="Pfam" id="PF18199">
    <property type="entry name" value="Dynein_C"/>
    <property type="match status" value="1"/>
</dbReference>
<dbReference type="FunFam" id="3.40.50.300:FF:005585">
    <property type="entry name" value="Predicted protein"/>
    <property type="match status" value="1"/>
</dbReference>
<dbReference type="InterPro" id="IPR043157">
    <property type="entry name" value="Dynein_AAA1S"/>
</dbReference>
<dbReference type="Gene3D" id="1.10.8.720">
    <property type="entry name" value="Region D6 of dynein motor"/>
    <property type="match status" value="1"/>
</dbReference>
<dbReference type="GO" id="GO:0045505">
    <property type="term" value="F:dynein intermediate chain binding"/>
    <property type="evidence" value="ECO:0007669"/>
    <property type="project" value="InterPro"/>
</dbReference>
<dbReference type="InterPro" id="IPR027417">
    <property type="entry name" value="P-loop_NTPase"/>
</dbReference>
<evidence type="ECO:0000256" key="18">
    <source>
        <dbReference type="SAM" id="Coils"/>
    </source>
</evidence>
<feature type="domain" description="AAA+ ATPase" evidence="20">
    <location>
        <begin position="1943"/>
        <end position="2091"/>
    </location>
</feature>
<feature type="coiled-coil region" evidence="18">
    <location>
        <begin position="602"/>
        <end position="629"/>
    </location>
</feature>
<dbReference type="PANTHER" id="PTHR22878">
    <property type="entry name" value="DYNEIN HEAVY CHAIN 6, AXONEMAL-LIKE-RELATED"/>
    <property type="match status" value="1"/>
</dbReference>
<evidence type="ECO:0000256" key="17">
    <source>
        <dbReference type="ARBA" id="ARBA00057074"/>
    </source>
</evidence>
<dbReference type="FunFam" id="1.20.140.100:FF:000004">
    <property type="entry name" value="Dynein axonemal heavy chain 6"/>
    <property type="match status" value="1"/>
</dbReference>
<dbReference type="GO" id="GO:0005524">
    <property type="term" value="F:ATP binding"/>
    <property type="evidence" value="ECO:0007669"/>
    <property type="project" value="UniProtKB-KW"/>
</dbReference>
<dbReference type="InterPro" id="IPR035706">
    <property type="entry name" value="AAA_9"/>
</dbReference>
<dbReference type="InterPro" id="IPR041228">
    <property type="entry name" value="Dynein_C"/>
</dbReference>
<evidence type="ECO:0000256" key="12">
    <source>
        <dbReference type="ARBA" id="ARBA00023054"/>
    </source>
</evidence>
<dbReference type="FunFam" id="3.40.50.300:FF:002141">
    <property type="entry name" value="Dynein heavy chain"/>
    <property type="match status" value="1"/>
</dbReference>
<evidence type="ECO:0000259" key="20">
    <source>
        <dbReference type="SMART" id="SM00382"/>
    </source>
</evidence>
<accession>A0A8E0VET7</accession>
<name>A0A8E0VET7_9TREM</name>
<keyword evidence="12 18" id="KW-0175">Coiled coil</keyword>
<dbReference type="SMART" id="SM00382">
    <property type="entry name" value="AAA"/>
    <property type="match status" value="3"/>
</dbReference>
<dbReference type="GO" id="GO:0031514">
    <property type="term" value="C:motile cilium"/>
    <property type="evidence" value="ECO:0007669"/>
    <property type="project" value="UniProtKB-SubCell"/>
</dbReference>
<protein>
    <submittedName>
        <fullName evidence="21">Dynein heavy chain</fullName>
    </submittedName>
</protein>
<dbReference type="Gene3D" id="1.10.8.1220">
    <property type="match status" value="1"/>
</dbReference>
<dbReference type="InterPro" id="IPR024317">
    <property type="entry name" value="Dynein_heavy_chain_D4_dom"/>
</dbReference>
<dbReference type="Gene3D" id="1.20.58.1120">
    <property type="match status" value="1"/>
</dbReference>
<keyword evidence="5" id="KW-0963">Cytoplasm</keyword>
<dbReference type="InterPro" id="IPR054354">
    <property type="entry name" value="DYNC2H1-like_lid"/>
</dbReference>
<dbReference type="GO" id="GO:0005874">
    <property type="term" value="C:microtubule"/>
    <property type="evidence" value="ECO:0007669"/>
    <property type="project" value="UniProtKB-KW"/>
</dbReference>
<comment type="caution">
    <text evidence="21">The sequence shown here is derived from an EMBL/GenBank/DDBJ whole genome shotgun (WGS) entry which is preliminary data.</text>
</comment>
<dbReference type="Pfam" id="PF17852">
    <property type="entry name" value="Dynein_AAA_lid"/>
    <property type="match status" value="1"/>
</dbReference>
<evidence type="ECO:0000256" key="4">
    <source>
        <dbReference type="ARBA" id="ARBA00011655"/>
    </source>
</evidence>
<dbReference type="FunFam" id="3.40.50.300:FF:000044">
    <property type="entry name" value="Dynein heavy chain 5, axonemal"/>
    <property type="match status" value="1"/>
</dbReference>
<evidence type="ECO:0000256" key="13">
    <source>
        <dbReference type="ARBA" id="ARBA00023069"/>
    </source>
</evidence>
<keyword evidence="6" id="KW-0493">Microtubule</keyword>
<comment type="subcellular location">
    <subcellularLocation>
        <location evidence="1">Cell projection</location>
        <location evidence="1">Cilium</location>
        <location evidence="1">Flagellum</location>
    </subcellularLocation>
    <subcellularLocation>
        <location evidence="2">Cytoplasm</location>
        <location evidence="2">Cytoskeleton</location>
        <location evidence="2">Cilium axoneme</location>
    </subcellularLocation>
</comment>
<dbReference type="EMBL" id="LUCM01011235">
    <property type="protein sequence ID" value="KAA0184237.1"/>
    <property type="molecule type" value="Genomic_DNA"/>
</dbReference>
<dbReference type="Pfam" id="PF08393">
    <property type="entry name" value="DHC_N2"/>
    <property type="match status" value="1"/>
</dbReference>
<dbReference type="Gene3D" id="3.20.180.20">
    <property type="entry name" value="Dynein heavy chain, N-terminal domain 2"/>
    <property type="match status" value="1"/>
</dbReference>
<dbReference type="Pfam" id="PF22597">
    <property type="entry name" value="DYN_lid"/>
    <property type="match status" value="1"/>
</dbReference>
<evidence type="ECO:0000256" key="7">
    <source>
        <dbReference type="ARBA" id="ARBA00022737"/>
    </source>
</evidence>
<dbReference type="InterPro" id="IPR042228">
    <property type="entry name" value="Dynein_linker_3"/>
</dbReference>
<dbReference type="Pfam" id="PF12780">
    <property type="entry name" value="AAA_8"/>
    <property type="match status" value="1"/>
</dbReference>
<keyword evidence="9" id="KW-0067">ATP-binding</keyword>
<dbReference type="InterPro" id="IPR004273">
    <property type="entry name" value="Dynein_heavy_D6_P-loop"/>
</dbReference>
<comment type="similarity">
    <text evidence="3">Belongs to the dynein heavy chain family.</text>
</comment>
<dbReference type="FunFam" id="1.10.287.2620:FF:000002">
    <property type="entry name" value="Dynein heavy chain 2, axonemal"/>
    <property type="match status" value="1"/>
</dbReference>
<evidence type="ECO:0000313" key="21">
    <source>
        <dbReference type="EMBL" id="KAA0184237.1"/>
    </source>
</evidence>
<dbReference type="Gene3D" id="1.10.472.130">
    <property type="match status" value="1"/>
</dbReference>
<dbReference type="FunFam" id="1.20.920.30:FF:000002">
    <property type="entry name" value="Dynein axonemal heavy chain 3"/>
    <property type="match status" value="1"/>
</dbReference>